<feature type="non-terminal residue" evidence="1">
    <location>
        <position position="78"/>
    </location>
</feature>
<evidence type="ECO:0000313" key="1">
    <source>
        <dbReference type="EMBL" id="SVE48679.1"/>
    </source>
</evidence>
<sequence>VPFELQAMTEPGKKMVSLAEIHAEDFMGRADQHDKDRTVAFENFEASNSSGLAGIAAPVELGGYGMSSMHDWMVCMNR</sequence>
<dbReference type="EMBL" id="UINC01220668">
    <property type="protein sequence ID" value="SVE48679.1"/>
    <property type="molecule type" value="Genomic_DNA"/>
</dbReference>
<dbReference type="Gene3D" id="1.10.540.10">
    <property type="entry name" value="Acyl-CoA dehydrogenase/oxidase, N-terminal domain"/>
    <property type="match status" value="1"/>
</dbReference>
<dbReference type="InterPro" id="IPR037069">
    <property type="entry name" value="AcylCoA_DH/ox_N_sf"/>
</dbReference>
<dbReference type="SUPFAM" id="SSF56645">
    <property type="entry name" value="Acyl-CoA dehydrogenase NM domain-like"/>
    <property type="match status" value="1"/>
</dbReference>
<protein>
    <recommendedName>
        <fullName evidence="2">Acyl-CoA dehydrogenase/oxidase N-terminal domain-containing protein</fullName>
    </recommendedName>
</protein>
<organism evidence="1">
    <name type="scientific">marine metagenome</name>
    <dbReference type="NCBI Taxonomy" id="408172"/>
    <lineage>
        <taxon>unclassified sequences</taxon>
        <taxon>metagenomes</taxon>
        <taxon>ecological metagenomes</taxon>
    </lineage>
</organism>
<name>A0A383DWI8_9ZZZZ</name>
<accession>A0A383DWI8</accession>
<gene>
    <name evidence="1" type="ORF">METZ01_LOCUS501533</name>
</gene>
<feature type="non-terminal residue" evidence="1">
    <location>
        <position position="1"/>
    </location>
</feature>
<reference evidence="1" key="1">
    <citation type="submission" date="2018-05" db="EMBL/GenBank/DDBJ databases">
        <authorList>
            <person name="Lanie J.A."/>
            <person name="Ng W.-L."/>
            <person name="Kazmierczak K.M."/>
            <person name="Andrzejewski T.M."/>
            <person name="Davidsen T.M."/>
            <person name="Wayne K.J."/>
            <person name="Tettelin H."/>
            <person name="Glass J.I."/>
            <person name="Rusch D."/>
            <person name="Podicherti R."/>
            <person name="Tsui H.-C.T."/>
            <person name="Winkler M.E."/>
        </authorList>
    </citation>
    <scope>NUCLEOTIDE SEQUENCE</scope>
</reference>
<dbReference type="GO" id="GO:0050660">
    <property type="term" value="F:flavin adenine dinucleotide binding"/>
    <property type="evidence" value="ECO:0007669"/>
    <property type="project" value="InterPro"/>
</dbReference>
<dbReference type="InterPro" id="IPR009100">
    <property type="entry name" value="AcylCoA_DH/oxidase_NM_dom_sf"/>
</dbReference>
<dbReference type="GO" id="GO:0016627">
    <property type="term" value="F:oxidoreductase activity, acting on the CH-CH group of donors"/>
    <property type="evidence" value="ECO:0007669"/>
    <property type="project" value="InterPro"/>
</dbReference>
<proteinExistence type="predicted"/>
<dbReference type="AlphaFoldDB" id="A0A383DWI8"/>
<evidence type="ECO:0008006" key="2">
    <source>
        <dbReference type="Google" id="ProtNLM"/>
    </source>
</evidence>